<dbReference type="Proteomes" id="UP000199076">
    <property type="component" value="Unassembled WGS sequence"/>
</dbReference>
<proteinExistence type="predicted"/>
<evidence type="ECO:0000313" key="2">
    <source>
        <dbReference type="Proteomes" id="UP000199076"/>
    </source>
</evidence>
<dbReference type="EMBL" id="FNBK01000043">
    <property type="protein sequence ID" value="SDG43701.1"/>
    <property type="molecule type" value="Genomic_DNA"/>
</dbReference>
<gene>
    <name evidence="1" type="ORF">SAMN05216218_1432</name>
</gene>
<keyword evidence="2" id="KW-1185">Reference proteome</keyword>
<organism evidence="1 2">
    <name type="scientific">Halorientalis regularis</name>
    <dbReference type="NCBI Taxonomy" id="660518"/>
    <lineage>
        <taxon>Archaea</taxon>
        <taxon>Methanobacteriati</taxon>
        <taxon>Methanobacteriota</taxon>
        <taxon>Stenosarchaea group</taxon>
        <taxon>Halobacteria</taxon>
        <taxon>Halobacteriales</taxon>
        <taxon>Haloarculaceae</taxon>
        <taxon>Halorientalis</taxon>
    </lineage>
</organism>
<accession>A0A1G7U8S0</accession>
<dbReference type="STRING" id="660518.SAMN05216218_1432"/>
<name>A0A1G7U8S0_9EURY</name>
<reference evidence="2" key="1">
    <citation type="submission" date="2016-10" db="EMBL/GenBank/DDBJ databases">
        <authorList>
            <person name="Varghese N."/>
            <person name="Submissions S."/>
        </authorList>
    </citation>
    <scope>NUCLEOTIDE SEQUENCE [LARGE SCALE GENOMIC DNA]</scope>
    <source>
        <strain evidence="2">IBRC-M 10760</strain>
    </source>
</reference>
<evidence type="ECO:0000313" key="1">
    <source>
        <dbReference type="EMBL" id="SDG43701.1"/>
    </source>
</evidence>
<protein>
    <submittedName>
        <fullName evidence="1">NitT/TauT family transport system substrate-binding protein</fullName>
    </submittedName>
</protein>
<dbReference type="AlphaFoldDB" id="A0A1G7U8S0"/>
<sequence>MFMHDRLWNDHPDLAKSIVEKQQATDIIQTQPDVAATAVSEAKGDKLPKKIARKALDSKAPNYISDPAHITESTRLFVEQMQEICQIAE</sequence>